<proteinExistence type="predicted"/>
<dbReference type="Proteomes" id="UP001396334">
    <property type="component" value="Unassembled WGS sequence"/>
</dbReference>
<organism evidence="2 3">
    <name type="scientific">Hibiscus sabdariffa</name>
    <name type="common">roselle</name>
    <dbReference type="NCBI Taxonomy" id="183260"/>
    <lineage>
        <taxon>Eukaryota</taxon>
        <taxon>Viridiplantae</taxon>
        <taxon>Streptophyta</taxon>
        <taxon>Embryophyta</taxon>
        <taxon>Tracheophyta</taxon>
        <taxon>Spermatophyta</taxon>
        <taxon>Magnoliopsida</taxon>
        <taxon>eudicotyledons</taxon>
        <taxon>Gunneridae</taxon>
        <taxon>Pentapetalae</taxon>
        <taxon>rosids</taxon>
        <taxon>malvids</taxon>
        <taxon>Malvales</taxon>
        <taxon>Malvaceae</taxon>
        <taxon>Malvoideae</taxon>
        <taxon>Hibiscus</taxon>
    </lineage>
</organism>
<evidence type="ECO:0000256" key="1">
    <source>
        <dbReference type="SAM" id="Phobius"/>
    </source>
</evidence>
<keyword evidence="1" id="KW-0472">Membrane</keyword>
<reference evidence="2 3" key="1">
    <citation type="journal article" date="2024" name="G3 (Bethesda)">
        <title>Genome assembly of Hibiscus sabdariffa L. provides insights into metabolisms of medicinal natural products.</title>
        <authorList>
            <person name="Kim T."/>
        </authorList>
    </citation>
    <scope>NUCLEOTIDE SEQUENCE [LARGE SCALE GENOMIC DNA]</scope>
    <source>
        <strain evidence="2">TK-2024</strain>
        <tissue evidence="2">Old leaves</tissue>
    </source>
</reference>
<evidence type="ECO:0000313" key="2">
    <source>
        <dbReference type="EMBL" id="KAK9020379.1"/>
    </source>
</evidence>
<evidence type="ECO:0000313" key="3">
    <source>
        <dbReference type="Proteomes" id="UP001396334"/>
    </source>
</evidence>
<dbReference type="EMBL" id="JBBPBN010000016">
    <property type="protein sequence ID" value="KAK9020379.1"/>
    <property type="molecule type" value="Genomic_DNA"/>
</dbReference>
<gene>
    <name evidence="2" type="ORF">V6N11_010403</name>
</gene>
<feature type="transmembrane region" description="Helical" evidence="1">
    <location>
        <begin position="75"/>
        <end position="95"/>
    </location>
</feature>
<accession>A0ABR2S617</accession>
<keyword evidence="3" id="KW-1185">Reference proteome</keyword>
<comment type="caution">
    <text evidence="2">The sequence shown here is derived from an EMBL/GenBank/DDBJ whole genome shotgun (WGS) entry which is preliminary data.</text>
</comment>
<keyword evidence="1" id="KW-0812">Transmembrane</keyword>
<protein>
    <submittedName>
        <fullName evidence="2">Uncharacterized protein</fullName>
    </submittedName>
</protein>
<name>A0ABR2S617_9ROSI</name>
<sequence length="144" mass="16375">MVDGNKNWKWSCFESVLPMDVLLRIAITIPPTTSAPSDEVVWRCTSTRIFTVKSAYTIHGTPREWLGFNLKKSDFALGYSVEWPMLFGTLLWLLWKNRNRCIFELLEPSNVSILASGRRLVQDATVAKSFHANHVFSSVQGARV</sequence>
<keyword evidence="1" id="KW-1133">Transmembrane helix</keyword>